<dbReference type="Proteomes" id="UP000266091">
    <property type="component" value="Unassembled WGS sequence"/>
</dbReference>
<reference evidence="1 2" key="1">
    <citation type="journal article" date="2018" name="Int. J. Syst. Evol. Microbiol.">
        <title>Mesosutterella multiformis gen. nov., sp. nov., a member of the family Sutterellaceae and Sutterella megalosphaeroides sp. nov., isolated from human faeces.</title>
        <authorList>
            <person name="Sakamoto M."/>
            <person name="Ikeyama N."/>
            <person name="Kunihiro T."/>
            <person name="Iino T."/>
            <person name="Yuki M."/>
            <person name="Ohkuma M."/>
        </authorList>
    </citation>
    <scope>NUCLEOTIDE SEQUENCE [LARGE SCALE GENOMIC DNA]</scope>
    <source>
        <strain evidence="1 2">4NBBH2</strain>
    </source>
</reference>
<comment type="caution">
    <text evidence="1">The sequence shown here is derived from an EMBL/GenBank/DDBJ whole genome shotgun (WGS) entry which is preliminary data.</text>
</comment>
<dbReference type="AlphaFoldDB" id="A0A388SCR0"/>
<dbReference type="EMBL" id="BGZJ01000001">
    <property type="protein sequence ID" value="GBO93279.1"/>
    <property type="molecule type" value="Genomic_DNA"/>
</dbReference>
<protein>
    <submittedName>
        <fullName evidence="1">Uncharacterized protein</fullName>
    </submittedName>
</protein>
<evidence type="ECO:0000313" key="1">
    <source>
        <dbReference type="EMBL" id="GBO93279.1"/>
    </source>
</evidence>
<sequence>MTHGFDQKLAAMRILQQILFKIRVADHHPDITEHFVEHPGASSGADLRSQFTELFPGIGAQKLSHDFLVREGRVVIGDFSLTL</sequence>
<accession>A0A401LK99</accession>
<organism evidence="1 2">
    <name type="scientific">Mesosutterella multiformis</name>
    <dbReference type="NCBI Taxonomy" id="2259133"/>
    <lineage>
        <taxon>Bacteria</taxon>
        <taxon>Pseudomonadati</taxon>
        <taxon>Pseudomonadota</taxon>
        <taxon>Betaproteobacteria</taxon>
        <taxon>Burkholderiales</taxon>
        <taxon>Sutterellaceae</taxon>
        <taxon>Mesosutterella</taxon>
    </lineage>
</organism>
<evidence type="ECO:0000313" key="2">
    <source>
        <dbReference type="Proteomes" id="UP000266091"/>
    </source>
</evidence>
<gene>
    <name evidence="1" type="ORF">MESMUL_06330</name>
</gene>
<accession>A0A388SCR0</accession>
<proteinExistence type="predicted"/>
<keyword evidence="2" id="KW-1185">Reference proteome</keyword>
<name>A0A388SCR0_9BURK</name>